<evidence type="ECO:0000313" key="3">
    <source>
        <dbReference type="Proteomes" id="UP000763088"/>
    </source>
</evidence>
<feature type="domain" description="N-acetyltransferase" evidence="1">
    <location>
        <begin position="1"/>
        <end position="161"/>
    </location>
</feature>
<organism evidence="2 3">
    <name type="scientific">Xylanibacter ruminicola</name>
    <name type="common">Prevotella ruminicola</name>
    <dbReference type="NCBI Taxonomy" id="839"/>
    <lineage>
        <taxon>Bacteria</taxon>
        <taxon>Pseudomonadati</taxon>
        <taxon>Bacteroidota</taxon>
        <taxon>Bacteroidia</taxon>
        <taxon>Bacteroidales</taxon>
        <taxon>Prevotellaceae</taxon>
        <taxon>Xylanibacter</taxon>
    </lineage>
</organism>
<accession>A0A928GHG4</accession>
<reference evidence="2" key="1">
    <citation type="submission" date="2019-04" db="EMBL/GenBank/DDBJ databases">
        <title>Evolution of Biomass-Degrading Anaerobic Consortia Revealed by Metagenomics.</title>
        <authorList>
            <person name="Peng X."/>
        </authorList>
    </citation>
    <scope>NUCLEOTIDE SEQUENCE</scope>
    <source>
        <strain evidence="2">SIG141</strain>
    </source>
</reference>
<evidence type="ECO:0000259" key="1">
    <source>
        <dbReference type="PROSITE" id="PS51186"/>
    </source>
</evidence>
<dbReference type="PANTHER" id="PTHR43415">
    <property type="entry name" value="SPERMIDINE N(1)-ACETYLTRANSFERASE"/>
    <property type="match status" value="1"/>
</dbReference>
<dbReference type="PANTHER" id="PTHR43415:SF5">
    <property type="entry name" value="ACETYLTRANSFERASE"/>
    <property type="match status" value="1"/>
</dbReference>
<dbReference type="Gene3D" id="3.40.630.30">
    <property type="match status" value="1"/>
</dbReference>
<dbReference type="SUPFAM" id="SSF55729">
    <property type="entry name" value="Acyl-CoA N-acyltransferases (Nat)"/>
    <property type="match status" value="1"/>
</dbReference>
<dbReference type="AlphaFoldDB" id="A0A928GHG4"/>
<dbReference type="Pfam" id="PF00583">
    <property type="entry name" value="Acetyltransf_1"/>
    <property type="match status" value="1"/>
</dbReference>
<dbReference type="Proteomes" id="UP000763088">
    <property type="component" value="Unassembled WGS sequence"/>
</dbReference>
<name>A0A928GHG4_XYLRU</name>
<protein>
    <submittedName>
        <fullName evidence="2">GNAT family N-acetyltransferase</fullName>
    </submittedName>
</protein>
<dbReference type="PROSITE" id="PS51186">
    <property type="entry name" value="GNAT"/>
    <property type="match status" value="1"/>
</dbReference>
<proteinExistence type="predicted"/>
<gene>
    <name evidence="2" type="ORF">E7102_11470</name>
</gene>
<evidence type="ECO:0000313" key="2">
    <source>
        <dbReference type="EMBL" id="MBE6267062.1"/>
    </source>
</evidence>
<comment type="caution">
    <text evidence="2">The sequence shown here is derived from an EMBL/GenBank/DDBJ whole genome shotgun (WGS) entry which is preliminary data.</text>
</comment>
<dbReference type="InterPro" id="IPR016181">
    <property type="entry name" value="Acyl_CoA_acyltransferase"/>
</dbReference>
<dbReference type="InterPro" id="IPR000182">
    <property type="entry name" value="GNAT_dom"/>
</dbReference>
<dbReference type="CDD" id="cd04301">
    <property type="entry name" value="NAT_SF"/>
    <property type="match status" value="1"/>
</dbReference>
<dbReference type="GO" id="GO:0016747">
    <property type="term" value="F:acyltransferase activity, transferring groups other than amino-acyl groups"/>
    <property type="evidence" value="ECO:0007669"/>
    <property type="project" value="InterPro"/>
</dbReference>
<dbReference type="EMBL" id="SUYD01000015">
    <property type="protein sequence ID" value="MBE6267062.1"/>
    <property type="molecule type" value="Genomic_DNA"/>
</dbReference>
<sequence>MDLRLFTISDAPTIFSWIKDKTAFRKWSADRYPVFPPEPEDMAAQYAADNIFPFTAVDSEGNIVGHIMLRYPEPSKAVIRFGFVILDDRLRGKGYGKQMLQLAILKAKQDFGAQKITLGVFDNNPSALHCYESVGFVVTGTDTYVIDGEEWSGKEMEFVLTSRNSEVSSAQ</sequence>